<protein>
    <recommendedName>
        <fullName evidence="6">AAA+ ATPase domain-containing protein</fullName>
    </recommendedName>
</protein>
<dbReference type="PANTHER" id="PTHR10039:SF9">
    <property type="entry name" value="NACHT DOMAIN PROTEIN (AFU_ORTHOLOGUE AFUA_2G01760)"/>
    <property type="match status" value="1"/>
</dbReference>
<evidence type="ECO:0008006" key="6">
    <source>
        <dbReference type="Google" id="ProtNLM"/>
    </source>
</evidence>
<reference evidence="4 5" key="1">
    <citation type="submission" date="2016-04" db="EMBL/GenBank/DDBJ databases">
        <title>A degradative enzymes factory behind the ericoid mycorrhizal symbiosis.</title>
        <authorList>
            <consortium name="DOE Joint Genome Institute"/>
            <person name="Martino E."/>
            <person name="Morin E."/>
            <person name="Grelet G."/>
            <person name="Kuo A."/>
            <person name="Kohler A."/>
            <person name="Daghino S."/>
            <person name="Barry K."/>
            <person name="Choi C."/>
            <person name="Cichocki N."/>
            <person name="Clum A."/>
            <person name="Copeland A."/>
            <person name="Hainaut M."/>
            <person name="Haridas S."/>
            <person name="Labutti K."/>
            <person name="Lindquist E."/>
            <person name="Lipzen A."/>
            <person name="Khouja H.-R."/>
            <person name="Murat C."/>
            <person name="Ohm R."/>
            <person name="Olson A."/>
            <person name="Spatafora J."/>
            <person name="Veneault-Fourrey C."/>
            <person name="Henrissat B."/>
            <person name="Grigoriev I."/>
            <person name="Martin F."/>
            <person name="Perotto S."/>
        </authorList>
    </citation>
    <scope>NUCLEOTIDE SEQUENCE [LARGE SCALE GENOMIC DNA]</scope>
    <source>
        <strain evidence="4 5">F</strain>
    </source>
</reference>
<dbReference type="InterPro" id="IPR054471">
    <property type="entry name" value="GPIID_WHD"/>
</dbReference>
<dbReference type="Pfam" id="PF24883">
    <property type="entry name" value="NPHP3_N"/>
    <property type="match status" value="1"/>
</dbReference>
<dbReference type="EMBL" id="KZ613964">
    <property type="protein sequence ID" value="PMD31014.1"/>
    <property type="molecule type" value="Genomic_DNA"/>
</dbReference>
<feature type="domain" description="Nephrocystin 3-like N-terminal" evidence="3">
    <location>
        <begin position="268"/>
        <end position="423"/>
    </location>
</feature>
<dbReference type="Gene3D" id="3.40.50.300">
    <property type="entry name" value="P-loop containing nucleotide triphosphate hydrolases"/>
    <property type="match status" value="1"/>
</dbReference>
<evidence type="ECO:0000259" key="2">
    <source>
        <dbReference type="Pfam" id="PF22939"/>
    </source>
</evidence>
<evidence type="ECO:0000313" key="4">
    <source>
        <dbReference type="EMBL" id="PMD31014.1"/>
    </source>
</evidence>
<organism evidence="4 5">
    <name type="scientific">Hyaloscypha variabilis (strain UAMH 11265 / GT02V1 / F)</name>
    <name type="common">Meliniomyces variabilis</name>
    <dbReference type="NCBI Taxonomy" id="1149755"/>
    <lineage>
        <taxon>Eukaryota</taxon>
        <taxon>Fungi</taxon>
        <taxon>Dikarya</taxon>
        <taxon>Ascomycota</taxon>
        <taxon>Pezizomycotina</taxon>
        <taxon>Leotiomycetes</taxon>
        <taxon>Helotiales</taxon>
        <taxon>Hyaloscyphaceae</taxon>
        <taxon>Hyaloscypha</taxon>
        <taxon>Hyaloscypha variabilis</taxon>
    </lineage>
</organism>
<dbReference type="InterPro" id="IPR027417">
    <property type="entry name" value="P-loop_NTPase"/>
</dbReference>
<gene>
    <name evidence="4" type="ORF">L207DRAFT_501944</name>
</gene>
<keyword evidence="1" id="KW-0677">Repeat</keyword>
<dbReference type="PANTHER" id="PTHR10039">
    <property type="entry name" value="AMELOGENIN"/>
    <property type="match status" value="1"/>
</dbReference>
<dbReference type="SUPFAM" id="SSF48452">
    <property type="entry name" value="TPR-like"/>
    <property type="match status" value="1"/>
</dbReference>
<name>A0A2J6QXM6_HYAVF</name>
<dbReference type="STRING" id="1149755.A0A2J6QXM6"/>
<evidence type="ECO:0000259" key="3">
    <source>
        <dbReference type="Pfam" id="PF24883"/>
    </source>
</evidence>
<dbReference type="InterPro" id="IPR011990">
    <property type="entry name" value="TPR-like_helical_dom_sf"/>
</dbReference>
<feature type="domain" description="GPI inositol-deacylase winged helix" evidence="2">
    <location>
        <begin position="531"/>
        <end position="606"/>
    </location>
</feature>
<sequence>MTATSHAHTFTNHQQVTVLRQTVVTTRSRLISELSHVDAHYIDSMTVESFLKYTERQRLIHMPRRGSRWDRVLTRAEFFALQISRYEKAVHSFVPDSKNAAKMVWAAARVLIELGPGNAQAIETAFEMFYKAGLSLSFFLQHPELLSANSHIRTEVGQVLNELLVLVRDVSLYYHVRISALSSTEVSIDFSSVFSKNIFAFYKRKDHIIDALWECRLGDDCTNVRVIRQWLDTHDNITRTVIREQLAASSRRHEHTCEWMGRPLLDFSRGAEDVLAITGASGTGKSILAGWIVERLQKPLDKKMYETLSVTIDPEIPSQCSSLAVAQKLTLQLLEANIGDVEFLNALEHVHKLSASSSSSSALETELWKALDVGLKNSRADNLMIVVDGLDDRLGHQNADKIGNKLAAFASTYKNVRLIILSRNTVHLNTVKTHGLAITPDRTQNDLQHLTEHALKGCQHYISHNDHEQEAIAVKITHAVKGNFLTAQLIIKRLKRQESRDAFKKAADSLKEAHLESSIQNLVSTATADFSKPEANLLLSWLLVAERPLTISELKGLLQVDLQKKTLISRKTDIVDDIQNSCGLLVRIQNGIVRFRHGAIRDYLAKVQHEGKKLPTVQSSQGALAIRLLAYANLRLTDPCDPAFERPDSAEIERLFIQDTLLEYATRNWILHFKKSSWYKASGALELPSDFKANFPGSVYFSMMEWACWELQTPAFEAIGLHNLALRLREAVFTEKHHIVLQTLIIIGSAYKKATNVSEAGSCFYRASRIGQSILKANSVVTLTCTTSFLEVTETITSTTRTEIISRKEEMLQYAISAYKLQYGTTHDIVIRYCTTLAEMYVAIHEESKAETIYRELHEIMISRYGKGSVEETTVSGHISVVLKPEKHDEIIEYEKKIFDTASELEIWDVRRITVTLKLAAAYEAGGELFKAEELYVTLWSRLVEHCHQIHNHHVDITVHISMMDVSLEYVRFLRRCHRDEEAAGVLICIWNEYEEYDFESEVIFLRLKVVGELMRAISLLSIAVSVFKTCWSWFKLHEKHEYIESCQILISETTEEIVTTSTQTTVSTTTSTTTSTTETVIKEVFESIISKSIVTKETISICRSLVSFYFKSEQWSEVIKTSKRSLQLIWRTIVSGGGTIALPREFAAEAIEIAIKMAICHQRLHHFHEAESIYLRIYRACFNSCHIHDERLEKAYTSLIKFYREHGHWNRVIEVYQEVLNASRTHLGATHSLTIKILYELGSLCSKHGHGHPDQYYEEIITVLNAKSHVCHHDAFRAMQIMSKIYYEQGHWQKLKINCEILWETWRHHHTVHKFEAEFIELLYMRYIYVLEHHSVTSHDFILTITLQFRDTCVIVYGASATVTIGALVELAQICMRSEKHIHEAISYYEEVIKTVTTSTKTTTTTTTTTTVSTMISTVKQQLTKAYIHVCTHGTASSSILERAVLVLTERFEYLKIHFGYSHVETLTVLRELIKMRWSQSTKEAHSIVVRMLLETTIAIISEERRSRTLYEAAKTIAGIYLTCGLVEEARKVLSQLHRQIVSKSYTSGGKHDFKIDHSVGRGSYVFLVTFEETILSSTSISYSKIMADLLAETILYESYSRSLKSEKNVEVLLCTGARLYSFLLKKSRKEQVTILQEQLHKVFVKKWGANIKTRNEITIIFVISLLHSLGDSTQNIEIDHAACKSSNDKVRELMSKGHYKEAYEVAQCAFQFLEHRGAYHHMQNVGYGFKLSAYMASRGVKQMIEKPVDPELRAKMLELSRDIIREVLKACKDSEISFVRLNIEELNDLIGLLGEQQNYADLEWLLKSLWSSRNDQKNWSSDIIIAIGKRFVQARFLGGHSAKAINLCEDISYNFSCLWGSLDPKTLEMSDLLSQIYTAAGHYREAMRLHEEILRLVVEGDDGDDRTLDTMTPKMAKHHLLLLKASYQRLGGWDKHPSTYKKLVDQLLHMPEYKSDPLFKGVHSTDKWNVKDKPDAVSEFTKPVDWEFVNPESLTDKGKVVKHVEKHHHRLGFRRVTSNWGLNLAHKLHLLGDEDEHEETPELVY</sequence>
<keyword evidence="5" id="KW-1185">Reference proteome</keyword>
<proteinExistence type="predicted"/>
<dbReference type="Proteomes" id="UP000235786">
    <property type="component" value="Unassembled WGS sequence"/>
</dbReference>
<dbReference type="Gene3D" id="1.25.40.10">
    <property type="entry name" value="Tetratricopeptide repeat domain"/>
    <property type="match status" value="2"/>
</dbReference>
<accession>A0A2J6QXM6</accession>
<evidence type="ECO:0000256" key="1">
    <source>
        <dbReference type="ARBA" id="ARBA00022737"/>
    </source>
</evidence>
<dbReference type="SUPFAM" id="SSF52540">
    <property type="entry name" value="P-loop containing nucleoside triphosphate hydrolases"/>
    <property type="match status" value="1"/>
</dbReference>
<dbReference type="OrthoDB" id="2546325at2759"/>
<dbReference type="InterPro" id="IPR056884">
    <property type="entry name" value="NPHP3-like_N"/>
</dbReference>
<evidence type="ECO:0000313" key="5">
    <source>
        <dbReference type="Proteomes" id="UP000235786"/>
    </source>
</evidence>
<dbReference type="Pfam" id="PF22939">
    <property type="entry name" value="WHD_GPIID"/>
    <property type="match status" value="1"/>
</dbReference>